<organism evidence="12 13">
    <name type="scientific">Candidatus Limousia pullorum</name>
    <dbReference type="NCBI Taxonomy" id="2840860"/>
    <lineage>
        <taxon>Bacteria</taxon>
        <taxon>Bacillati</taxon>
        <taxon>Bacillota</taxon>
        <taxon>Clostridia</taxon>
        <taxon>Eubacteriales</taxon>
        <taxon>Oscillospiraceae</taxon>
        <taxon>Oscillospiraceae incertae sedis</taxon>
        <taxon>Candidatus Limousia</taxon>
    </lineage>
</organism>
<dbReference type="CDD" id="cd18548">
    <property type="entry name" value="ABC_6TM_Tm287_like"/>
    <property type="match status" value="1"/>
</dbReference>
<evidence type="ECO:0000259" key="10">
    <source>
        <dbReference type="PROSITE" id="PS50893"/>
    </source>
</evidence>
<dbReference type="GO" id="GO:0005524">
    <property type="term" value="F:ATP binding"/>
    <property type="evidence" value="ECO:0007669"/>
    <property type="project" value="UniProtKB-KW"/>
</dbReference>
<dbReference type="SUPFAM" id="SSF90123">
    <property type="entry name" value="ABC transporter transmembrane region"/>
    <property type="match status" value="1"/>
</dbReference>
<evidence type="ECO:0000256" key="6">
    <source>
        <dbReference type="ARBA" id="ARBA00022840"/>
    </source>
</evidence>
<name>A0A9D1S8B6_9FIRM</name>
<dbReference type="PROSITE" id="PS50893">
    <property type="entry name" value="ABC_TRANSPORTER_2"/>
    <property type="match status" value="1"/>
</dbReference>
<dbReference type="PROSITE" id="PS50929">
    <property type="entry name" value="ABC_TM1F"/>
    <property type="match status" value="1"/>
</dbReference>
<keyword evidence="2" id="KW-0813">Transport</keyword>
<feature type="transmembrane region" description="Helical" evidence="9">
    <location>
        <begin position="220"/>
        <end position="244"/>
    </location>
</feature>
<dbReference type="InterPro" id="IPR027417">
    <property type="entry name" value="P-loop_NTPase"/>
</dbReference>
<keyword evidence="5" id="KW-0547">Nucleotide-binding</keyword>
<dbReference type="InterPro" id="IPR003439">
    <property type="entry name" value="ABC_transporter-like_ATP-bd"/>
</dbReference>
<feature type="transmembrane region" description="Helical" evidence="9">
    <location>
        <begin position="289"/>
        <end position="313"/>
    </location>
</feature>
<dbReference type="InterPro" id="IPR003593">
    <property type="entry name" value="AAA+_ATPase"/>
</dbReference>
<proteinExistence type="predicted"/>
<evidence type="ECO:0000256" key="3">
    <source>
        <dbReference type="ARBA" id="ARBA00022475"/>
    </source>
</evidence>
<evidence type="ECO:0000313" key="13">
    <source>
        <dbReference type="Proteomes" id="UP000824118"/>
    </source>
</evidence>
<comment type="caution">
    <text evidence="12">The sequence shown here is derived from an EMBL/GenBank/DDBJ whole genome shotgun (WGS) entry which is preliminary data.</text>
</comment>
<dbReference type="PROSITE" id="PS00211">
    <property type="entry name" value="ABC_TRANSPORTER_1"/>
    <property type="match status" value="1"/>
</dbReference>
<reference evidence="12" key="1">
    <citation type="submission" date="2020-10" db="EMBL/GenBank/DDBJ databases">
        <authorList>
            <person name="Gilroy R."/>
        </authorList>
    </citation>
    <scope>NUCLEOTIDE SEQUENCE</scope>
    <source>
        <strain evidence="12">ChiGjej1B1-1684</strain>
    </source>
</reference>
<dbReference type="PANTHER" id="PTHR24221:SF276">
    <property type="entry name" value="ABC TRANSPORTER, ATP-BINDING_PERMEASE PROTEIN"/>
    <property type="match status" value="1"/>
</dbReference>
<evidence type="ECO:0000313" key="12">
    <source>
        <dbReference type="EMBL" id="HIU50242.1"/>
    </source>
</evidence>
<feature type="transmembrane region" description="Helical" evidence="9">
    <location>
        <begin position="319"/>
        <end position="341"/>
    </location>
</feature>
<keyword evidence="4 9" id="KW-0812">Transmembrane</keyword>
<evidence type="ECO:0000256" key="2">
    <source>
        <dbReference type="ARBA" id="ARBA00022448"/>
    </source>
</evidence>
<evidence type="ECO:0000256" key="4">
    <source>
        <dbReference type="ARBA" id="ARBA00022692"/>
    </source>
</evidence>
<feature type="domain" description="ABC transmembrane type-1" evidence="11">
    <location>
        <begin position="192"/>
        <end position="462"/>
    </location>
</feature>
<accession>A0A9D1S8B6</accession>
<dbReference type="Pfam" id="PF00664">
    <property type="entry name" value="ABC_membrane"/>
    <property type="match status" value="1"/>
</dbReference>
<keyword evidence="7 9" id="KW-1133">Transmembrane helix</keyword>
<evidence type="ECO:0000256" key="8">
    <source>
        <dbReference type="ARBA" id="ARBA00023136"/>
    </source>
</evidence>
<dbReference type="PANTHER" id="PTHR24221">
    <property type="entry name" value="ATP-BINDING CASSETTE SUB-FAMILY B"/>
    <property type="match status" value="1"/>
</dbReference>
<dbReference type="AlphaFoldDB" id="A0A9D1S8B6"/>
<evidence type="ECO:0000256" key="5">
    <source>
        <dbReference type="ARBA" id="ARBA00022741"/>
    </source>
</evidence>
<dbReference type="Gene3D" id="1.20.1560.10">
    <property type="entry name" value="ABC transporter type 1, transmembrane domain"/>
    <property type="match status" value="1"/>
</dbReference>
<dbReference type="InterPro" id="IPR036640">
    <property type="entry name" value="ABC1_TM_sf"/>
</dbReference>
<keyword evidence="3" id="KW-1003">Cell membrane</keyword>
<protein>
    <submittedName>
        <fullName evidence="12">ABC transporter ATP-binding protein</fullName>
    </submittedName>
</protein>
<dbReference type="Pfam" id="PF00005">
    <property type="entry name" value="ABC_tran"/>
    <property type="match status" value="1"/>
</dbReference>
<dbReference type="GO" id="GO:0140359">
    <property type="term" value="F:ABC-type transporter activity"/>
    <property type="evidence" value="ECO:0007669"/>
    <property type="project" value="InterPro"/>
</dbReference>
<feature type="transmembrane region" description="Helical" evidence="9">
    <location>
        <begin position="400"/>
        <end position="422"/>
    </location>
</feature>
<dbReference type="GO" id="GO:0016887">
    <property type="term" value="F:ATP hydrolysis activity"/>
    <property type="evidence" value="ECO:0007669"/>
    <property type="project" value="InterPro"/>
</dbReference>
<dbReference type="EMBL" id="DVNG01000063">
    <property type="protein sequence ID" value="HIU50242.1"/>
    <property type="molecule type" value="Genomic_DNA"/>
</dbReference>
<dbReference type="Gene3D" id="3.40.50.300">
    <property type="entry name" value="P-loop containing nucleotide triphosphate hydrolases"/>
    <property type="match status" value="1"/>
</dbReference>
<reference evidence="12" key="2">
    <citation type="journal article" date="2021" name="PeerJ">
        <title>Extensive microbial diversity within the chicken gut microbiome revealed by metagenomics and culture.</title>
        <authorList>
            <person name="Gilroy R."/>
            <person name="Ravi A."/>
            <person name="Getino M."/>
            <person name="Pursley I."/>
            <person name="Horton D.L."/>
            <person name="Alikhan N.F."/>
            <person name="Baker D."/>
            <person name="Gharbi K."/>
            <person name="Hall N."/>
            <person name="Watson M."/>
            <person name="Adriaenssens E.M."/>
            <person name="Foster-Nyarko E."/>
            <person name="Jarju S."/>
            <person name="Secka A."/>
            <person name="Antonio M."/>
            <person name="Oren A."/>
            <person name="Chaudhuri R.R."/>
            <person name="La Ragione R."/>
            <person name="Hildebrand F."/>
            <person name="Pallen M.J."/>
        </authorList>
    </citation>
    <scope>NUCLEOTIDE SEQUENCE</scope>
    <source>
        <strain evidence="12">ChiGjej1B1-1684</strain>
    </source>
</reference>
<keyword evidence="6 12" id="KW-0067">ATP-binding</keyword>
<dbReference type="InterPro" id="IPR017871">
    <property type="entry name" value="ABC_transporter-like_CS"/>
</dbReference>
<keyword evidence="8 9" id="KW-0472">Membrane</keyword>
<dbReference type="InterPro" id="IPR011527">
    <property type="entry name" value="ABC1_TM_dom"/>
</dbReference>
<comment type="subcellular location">
    <subcellularLocation>
        <location evidence="1">Cell membrane</location>
        <topology evidence="1">Multi-pass membrane protein</topology>
    </subcellularLocation>
</comment>
<evidence type="ECO:0000256" key="1">
    <source>
        <dbReference type="ARBA" id="ARBA00004651"/>
    </source>
</evidence>
<dbReference type="SMART" id="SM00382">
    <property type="entry name" value="AAA"/>
    <property type="match status" value="1"/>
</dbReference>
<feature type="transmembrane region" description="Helical" evidence="9">
    <location>
        <begin position="442"/>
        <end position="460"/>
    </location>
</feature>
<evidence type="ECO:0000256" key="7">
    <source>
        <dbReference type="ARBA" id="ARBA00022989"/>
    </source>
</evidence>
<dbReference type="GO" id="GO:0005886">
    <property type="term" value="C:plasma membrane"/>
    <property type="evidence" value="ECO:0007669"/>
    <property type="project" value="UniProtKB-SubCell"/>
</dbReference>
<dbReference type="SUPFAM" id="SSF52540">
    <property type="entry name" value="P-loop containing nucleoside triphosphate hydrolases"/>
    <property type="match status" value="1"/>
</dbReference>
<feature type="domain" description="ABC transporter" evidence="10">
    <location>
        <begin position="499"/>
        <end position="734"/>
    </location>
</feature>
<dbReference type="FunFam" id="3.40.50.300:FF:000221">
    <property type="entry name" value="Multidrug ABC transporter ATP-binding protein"/>
    <property type="match status" value="1"/>
</dbReference>
<dbReference type="Proteomes" id="UP000824118">
    <property type="component" value="Unassembled WGS sequence"/>
</dbReference>
<gene>
    <name evidence="12" type="ORF">IAD22_04440</name>
</gene>
<dbReference type="InterPro" id="IPR039421">
    <property type="entry name" value="Type_1_exporter"/>
</dbReference>
<evidence type="ECO:0000256" key="9">
    <source>
        <dbReference type="SAM" id="Phobius"/>
    </source>
</evidence>
<evidence type="ECO:0000259" key="11">
    <source>
        <dbReference type="PROSITE" id="PS50929"/>
    </source>
</evidence>
<sequence length="744" mass="82703">MKQVLHHLKKYTLPILACLALLCVQAYCDLSLPEYMSNIVNVGIQQGGIDSIVPERLRADDMEALELFMTADEKETILSYYSQEEINGDQMYVLGNVKTEELEELENTLRNPMAALYLMQNYNSQTEGEASESGNLTDSVLGNETEFTIPEGMDIIDVISAMPEESRMAIRDKIDEAIEQLETLGGDTVDQMLTVYVQELYKHAGVDTDSIRNIYLIKSGLIMILYTLFMAAANISTVFFASRVGAAFSRDLRRSVYTKVIRFSGKESSKFSTASLITRCTNDIQQIQMVIIMFIRIALYAPILGIGALVKVLSSDADMSWVILVAVLAVFLVVLMLMIFAMPKFTSLQKLIDKLNLVSREILTGFPVIRAFSRERFEENRFDKANKQLMKTNLFVNRMMAVMMPAMMFIMNGTSVLIIWVGSGYVDSGAMQVGDMMAFIQYTVQIILSFLMLSMISIMLPRAFVSAKRVGEVLETEISIADPKAKDLHAFDETKKGVVEFNHVSFKYPGADECVLKDINFTAYPAQTTAIIGSTGSGKSTLINLIPRFYDVTEGSIKVSGADVRNVKIHDLRDKIGYVPQKGFLFSGTIASNIAYSDEEMEDSRIEKAAEIAQAKEFIDSKPHGYESVVSQGGTNVSGGQRQRLSIARAVAKDPDIYIFDDSFSALDFKTDKELRSALNKATKNSTILIVAQRISTILHADNIIVLDEGKIAGMGTHGELLKNCEVYRQIASSQLSKEELNNG</sequence>